<keyword evidence="3" id="KW-1185">Reference proteome</keyword>
<dbReference type="STRING" id="1791.GCA_001049355_01304"/>
<accession>A0A3S5EJK4</accession>
<proteinExistence type="predicted"/>
<evidence type="ECO:0000256" key="1">
    <source>
        <dbReference type="SAM" id="SignalP"/>
    </source>
</evidence>
<sequence>MSRSTAWLATMATLTCVTACASEPASHDTDGWSADGSEQAVAEVIDKVTTFPTRLDPRIWDGMQMKPDIREATLRVIDRIVADTGLELAIDGIDLFGSNASYEYDDASDFGVHVFVSSPSMTSGDLAAVLSVLNSEVEHRQANHVTFYGVPAEVTFHSERTGSYRPAPGIGQYSISEGRWVTTPVQQPDNFDRTQMAVDITGFIDKYNDLVSTYRQGKVGFDCSRFAALDDEMGAYRDAGFAEGLGSRSTQSLSYRALRRLNVSVPDMVDTVEDECTFVNESVAVR</sequence>
<dbReference type="OrthoDB" id="4612057at2"/>
<name>A0A3S5EJK4_MYCAU</name>
<evidence type="ECO:0000313" key="2">
    <source>
        <dbReference type="EMBL" id="VEG55759.1"/>
    </source>
</evidence>
<feature type="chain" id="PRO_5018667534" description="Lipoprotein" evidence="1">
    <location>
        <begin position="22"/>
        <end position="286"/>
    </location>
</feature>
<gene>
    <name evidence="2" type="ORF">NCTC10437_03167</name>
</gene>
<feature type="signal peptide" evidence="1">
    <location>
        <begin position="1"/>
        <end position="21"/>
    </location>
</feature>
<evidence type="ECO:0000313" key="3">
    <source>
        <dbReference type="Proteomes" id="UP000279306"/>
    </source>
</evidence>
<dbReference type="KEGG" id="mauu:NCTC10437_03167"/>
<dbReference type="Proteomes" id="UP000279306">
    <property type="component" value="Chromosome"/>
</dbReference>
<dbReference type="AlphaFoldDB" id="A0A3S5EJK4"/>
<keyword evidence="1" id="KW-0732">Signal</keyword>
<reference evidence="2 3" key="1">
    <citation type="submission" date="2018-12" db="EMBL/GenBank/DDBJ databases">
        <authorList>
            <consortium name="Pathogen Informatics"/>
        </authorList>
    </citation>
    <scope>NUCLEOTIDE SEQUENCE [LARGE SCALE GENOMIC DNA]</scope>
    <source>
        <strain evidence="2 3">NCTC10437</strain>
    </source>
</reference>
<dbReference type="RefSeq" id="WP_048631207.1">
    <property type="nucleotide sequence ID" value="NZ_CVQQ01000002.1"/>
</dbReference>
<evidence type="ECO:0008006" key="4">
    <source>
        <dbReference type="Google" id="ProtNLM"/>
    </source>
</evidence>
<dbReference type="EMBL" id="LR134356">
    <property type="protein sequence ID" value="VEG55759.1"/>
    <property type="molecule type" value="Genomic_DNA"/>
</dbReference>
<protein>
    <recommendedName>
        <fullName evidence="4">Lipoprotein</fullName>
    </recommendedName>
</protein>
<organism evidence="2 3">
    <name type="scientific">Mycolicibacterium aurum</name>
    <name type="common">Mycobacterium aurum</name>
    <dbReference type="NCBI Taxonomy" id="1791"/>
    <lineage>
        <taxon>Bacteria</taxon>
        <taxon>Bacillati</taxon>
        <taxon>Actinomycetota</taxon>
        <taxon>Actinomycetes</taxon>
        <taxon>Mycobacteriales</taxon>
        <taxon>Mycobacteriaceae</taxon>
        <taxon>Mycolicibacterium</taxon>
    </lineage>
</organism>